<sequence length="136" mass="15995">MNEVSLFRLYVLRALYLFVVIGLGMLVVPQIFTHTKPWEFFHGVTTCMLVAFWLLCILGLRYPLQLLPILMWELIWKTVWLILIPLPLWLSGTLDDSLIPNVINVSCVVLVYIAMPWSYVYNHYVKNQSNPWRNVK</sequence>
<feature type="transmembrane region" description="Helical" evidence="1">
    <location>
        <begin position="74"/>
        <end position="92"/>
    </location>
</feature>
<keyword evidence="1" id="KW-0472">Membrane</keyword>
<comment type="caution">
    <text evidence="2">The sequence shown here is derived from an EMBL/GenBank/DDBJ whole genome shotgun (WGS) entry which is preliminary data.</text>
</comment>
<feature type="transmembrane region" description="Helical" evidence="1">
    <location>
        <begin position="7"/>
        <end position="28"/>
    </location>
</feature>
<keyword evidence="3" id="KW-1185">Reference proteome</keyword>
<organism evidence="2 3">
    <name type="scientific">Solimicrobium silvestre</name>
    <dbReference type="NCBI Taxonomy" id="2099400"/>
    <lineage>
        <taxon>Bacteria</taxon>
        <taxon>Pseudomonadati</taxon>
        <taxon>Pseudomonadota</taxon>
        <taxon>Betaproteobacteria</taxon>
        <taxon>Burkholderiales</taxon>
        <taxon>Oxalobacteraceae</taxon>
        <taxon>Solimicrobium</taxon>
    </lineage>
</organism>
<protein>
    <submittedName>
        <fullName evidence="2">Uncharacterized protein</fullName>
    </submittedName>
</protein>
<dbReference type="EMBL" id="PUGF01000028">
    <property type="protein sequence ID" value="PRC91151.1"/>
    <property type="molecule type" value="Genomic_DNA"/>
</dbReference>
<keyword evidence="1" id="KW-0812">Transmembrane</keyword>
<feature type="transmembrane region" description="Helical" evidence="1">
    <location>
        <begin position="98"/>
        <end position="120"/>
    </location>
</feature>
<evidence type="ECO:0000313" key="2">
    <source>
        <dbReference type="EMBL" id="PRC91151.1"/>
    </source>
</evidence>
<evidence type="ECO:0000256" key="1">
    <source>
        <dbReference type="SAM" id="Phobius"/>
    </source>
</evidence>
<accession>A0A2S9GTX1</accession>
<keyword evidence="1" id="KW-1133">Transmembrane helix</keyword>
<name>A0A2S9GTX1_9BURK</name>
<dbReference type="Proteomes" id="UP000237839">
    <property type="component" value="Unassembled WGS sequence"/>
</dbReference>
<dbReference type="AlphaFoldDB" id="A0A2S9GTX1"/>
<reference evidence="2 3" key="1">
    <citation type="submission" date="2018-02" db="EMBL/GenBank/DDBJ databases">
        <title>Solimicrobium silvestre gen. nov., sp. nov., isolated from alpine forest soil.</title>
        <authorList>
            <person name="Margesin R."/>
            <person name="Albuquerque L."/>
            <person name="Zhang D.-C."/>
            <person name="Froufe H.J.C."/>
            <person name="Severino R."/>
            <person name="Roxo I."/>
            <person name="Egas C."/>
            <person name="Da Costa M.S."/>
        </authorList>
    </citation>
    <scope>NUCLEOTIDE SEQUENCE [LARGE SCALE GENOMIC DNA]</scope>
    <source>
        <strain evidence="2 3">S20-91</strain>
    </source>
</reference>
<gene>
    <name evidence="2" type="ORF">S2091_4152</name>
</gene>
<feature type="transmembrane region" description="Helical" evidence="1">
    <location>
        <begin position="40"/>
        <end position="62"/>
    </location>
</feature>
<evidence type="ECO:0000313" key="3">
    <source>
        <dbReference type="Proteomes" id="UP000237839"/>
    </source>
</evidence>
<proteinExistence type="predicted"/>
<dbReference type="OrthoDB" id="5998965at2"/>